<gene>
    <name evidence="6" type="ORF">DFP94_101929</name>
</gene>
<dbReference type="EMBL" id="QPJW01000001">
    <property type="protein sequence ID" value="RCX23332.1"/>
    <property type="molecule type" value="Genomic_DNA"/>
</dbReference>
<dbReference type="InterPro" id="IPR014017">
    <property type="entry name" value="DNA_helicase_UvrD-like_C"/>
</dbReference>
<dbReference type="InterPro" id="IPR000212">
    <property type="entry name" value="DNA_helicase_UvrD/REP"/>
</dbReference>
<dbReference type="Proteomes" id="UP000253090">
    <property type="component" value="Unassembled WGS sequence"/>
</dbReference>
<dbReference type="Pfam" id="PF13361">
    <property type="entry name" value="UvrD_C"/>
    <property type="match status" value="1"/>
</dbReference>
<reference evidence="6 7" key="1">
    <citation type="submission" date="2018-07" db="EMBL/GenBank/DDBJ databases">
        <title>Genomic Encyclopedia of Type Strains, Phase III (KMG-III): the genomes of soil and plant-associated and newly described type strains.</title>
        <authorList>
            <person name="Whitman W."/>
        </authorList>
    </citation>
    <scope>NUCLEOTIDE SEQUENCE [LARGE SCALE GENOMIC DNA]</scope>
    <source>
        <strain evidence="6 7">CECT 8333</strain>
    </source>
</reference>
<evidence type="ECO:0000313" key="6">
    <source>
        <dbReference type="EMBL" id="RCX23332.1"/>
    </source>
</evidence>
<dbReference type="InterPro" id="IPR027417">
    <property type="entry name" value="P-loop_NTPase"/>
</dbReference>
<accession>A0A369BNZ9</accession>
<protein>
    <submittedName>
        <fullName evidence="6">DNA helicase-2/ATP-dependent DNA helicase PcrA</fullName>
    </submittedName>
</protein>
<feature type="domain" description="UvrD-like helicase C-terminal" evidence="5">
    <location>
        <begin position="515"/>
        <end position="602"/>
    </location>
</feature>
<keyword evidence="2" id="KW-0378">Hydrolase</keyword>
<dbReference type="AlphaFoldDB" id="A0A369BNZ9"/>
<dbReference type="RefSeq" id="WP_220270888.1">
    <property type="nucleotide sequence ID" value="NZ_QPJW01000001.1"/>
</dbReference>
<keyword evidence="3 6" id="KW-0347">Helicase</keyword>
<organism evidence="6 7">
    <name type="scientific">Fontibacillus phaseoli</name>
    <dbReference type="NCBI Taxonomy" id="1416533"/>
    <lineage>
        <taxon>Bacteria</taxon>
        <taxon>Bacillati</taxon>
        <taxon>Bacillota</taxon>
        <taxon>Bacilli</taxon>
        <taxon>Bacillales</taxon>
        <taxon>Paenibacillaceae</taxon>
        <taxon>Fontibacillus</taxon>
    </lineage>
</organism>
<dbReference type="Pfam" id="PF13245">
    <property type="entry name" value="AAA_19"/>
    <property type="match status" value="1"/>
</dbReference>
<evidence type="ECO:0000256" key="3">
    <source>
        <dbReference type="ARBA" id="ARBA00022806"/>
    </source>
</evidence>
<dbReference type="PANTHER" id="PTHR11070:SF2">
    <property type="entry name" value="ATP-DEPENDENT DNA HELICASE SRS2"/>
    <property type="match status" value="1"/>
</dbReference>
<dbReference type="Gene3D" id="3.40.50.300">
    <property type="entry name" value="P-loop containing nucleotide triphosphate hydrolases"/>
    <property type="match status" value="2"/>
</dbReference>
<dbReference type="GO" id="GO:0003677">
    <property type="term" value="F:DNA binding"/>
    <property type="evidence" value="ECO:0007669"/>
    <property type="project" value="InterPro"/>
</dbReference>
<dbReference type="GO" id="GO:0043138">
    <property type="term" value="F:3'-5' DNA helicase activity"/>
    <property type="evidence" value="ECO:0007669"/>
    <property type="project" value="TreeGrafter"/>
</dbReference>
<evidence type="ECO:0000256" key="2">
    <source>
        <dbReference type="ARBA" id="ARBA00022801"/>
    </source>
</evidence>
<evidence type="ECO:0000256" key="1">
    <source>
        <dbReference type="ARBA" id="ARBA00022741"/>
    </source>
</evidence>
<keyword evidence="1" id="KW-0547">Nucleotide-binding</keyword>
<evidence type="ECO:0000259" key="5">
    <source>
        <dbReference type="Pfam" id="PF13361"/>
    </source>
</evidence>
<dbReference type="GO" id="GO:0000725">
    <property type="term" value="P:recombinational repair"/>
    <property type="evidence" value="ECO:0007669"/>
    <property type="project" value="TreeGrafter"/>
</dbReference>
<sequence>MDIDQNKDDFIDNHVDKEIISCLNFNNPKSFFLFAGAGSGKTRSLVFALNQIRKLYYQHLRFRGQSVAVITYTNAACDEIGRRLDYDPLFSVSTIHTFIWELIRGFDTDIRDWLCTSLKTQIEELKIKQENGRFGTKIFIERQLSIETKEIRLRNIDKVKQFTYNPSGLNQDRSSLSHTEVINIGAYFINNKPLMQKILINKYPILFIDESQDTNKDLIDALFEVEKKNTGVFLLGLFGDTMQRIYSDGKLDLGLNLPEIWEKPIKIMNHRCAPRIVEVLNRIRYIVDGQQQRARTDKEFGFARFFVFPLNTDKAKAEKMVEDRMSEITGDKQWSGTDADYTTLILEHHMAANRLGFLEFFRPLYQMDNLKTGLLDGSLPELTFFTQVILPIVQANKNGDEFAITNTVRKYSPLLKIQKNETEQLLKIKEAKESINQFLSLWSEDNNPRCVDVLKCVKELNLFDIPESLHPFTIDINENDQDNEGNPSDFHENDLISAWSECLNAPFSQISAYDSYVKGKLKFMTHQGVKGLEFPRVMVIIDDNEARGFLFSYDKLFGAKERTRADIENEAAGKDTSIERTRRLFYVTCSRAEKSLAITAYSENPKLVKKHLLEEEWFEDFEVEIFL</sequence>
<proteinExistence type="predicted"/>
<dbReference type="PANTHER" id="PTHR11070">
    <property type="entry name" value="UVRD / RECB / PCRA DNA HELICASE FAMILY MEMBER"/>
    <property type="match status" value="1"/>
</dbReference>
<keyword evidence="7" id="KW-1185">Reference proteome</keyword>
<dbReference type="SUPFAM" id="SSF52540">
    <property type="entry name" value="P-loop containing nucleoside triphosphate hydrolases"/>
    <property type="match status" value="1"/>
</dbReference>
<name>A0A369BNZ9_9BACL</name>
<evidence type="ECO:0000256" key="4">
    <source>
        <dbReference type="ARBA" id="ARBA00022840"/>
    </source>
</evidence>
<dbReference type="GO" id="GO:0005524">
    <property type="term" value="F:ATP binding"/>
    <property type="evidence" value="ECO:0007669"/>
    <property type="project" value="InterPro"/>
</dbReference>
<keyword evidence="4" id="KW-0067">ATP-binding</keyword>
<comment type="caution">
    <text evidence="6">The sequence shown here is derived from an EMBL/GenBank/DDBJ whole genome shotgun (WGS) entry which is preliminary data.</text>
</comment>
<evidence type="ECO:0000313" key="7">
    <source>
        <dbReference type="Proteomes" id="UP000253090"/>
    </source>
</evidence>